<dbReference type="KEGG" id="cak:Caul_3480"/>
<dbReference type="HOGENOM" id="CLU_2680952_0_0_5"/>
<dbReference type="AlphaFoldDB" id="B0T626"/>
<protein>
    <submittedName>
        <fullName evidence="1">Uncharacterized protein</fullName>
    </submittedName>
</protein>
<gene>
    <name evidence="1" type="ordered locus">Caul_3480</name>
</gene>
<dbReference type="EMBL" id="CP000927">
    <property type="protein sequence ID" value="ABZ72607.1"/>
    <property type="molecule type" value="Genomic_DNA"/>
</dbReference>
<organism evidence="1">
    <name type="scientific">Caulobacter sp. (strain K31)</name>
    <dbReference type="NCBI Taxonomy" id="366602"/>
    <lineage>
        <taxon>Bacteria</taxon>
        <taxon>Pseudomonadati</taxon>
        <taxon>Pseudomonadota</taxon>
        <taxon>Alphaproteobacteria</taxon>
        <taxon>Caulobacterales</taxon>
        <taxon>Caulobacteraceae</taxon>
        <taxon>Caulobacter</taxon>
    </lineage>
</organism>
<dbReference type="STRING" id="366602.Caul_3480"/>
<sequence>MADIIPFPTKRSLHQRCVDVVDELAERLAAQAIPFDETDKLVFTAMLLGAVERETDPDSINVILLDACRAMRGT</sequence>
<evidence type="ECO:0000313" key="1">
    <source>
        <dbReference type="EMBL" id="ABZ72607.1"/>
    </source>
</evidence>
<proteinExistence type="predicted"/>
<reference evidence="1" key="1">
    <citation type="submission" date="2008-01" db="EMBL/GenBank/DDBJ databases">
        <title>Complete sequence of chromosome of Caulobacter sp. K31.</title>
        <authorList>
            <consortium name="US DOE Joint Genome Institute"/>
            <person name="Copeland A."/>
            <person name="Lucas S."/>
            <person name="Lapidus A."/>
            <person name="Barry K."/>
            <person name="Glavina del Rio T."/>
            <person name="Dalin E."/>
            <person name="Tice H."/>
            <person name="Pitluck S."/>
            <person name="Bruce D."/>
            <person name="Goodwin L."/>
            <person name="Thompson L.S."/>
            <person name="Brettin T."/>
            <person name="Detter J.C."/>
            <person name="Han C."/>
            <person name="Schmutz J."/>
            <person name="Larimer F."/>
            <person name="Land M."/>
            <person name="Hauser L."/>
            <person name="Kyrpides N."/>
            <person name="Kim E."/>
            <person name="Stephens C."/>
            <person name="Richardson P."/>
        </authorList>
    </citation>
    <scope>NUCLEOTIDE SEQUENCE [LARGE SCALE GENOMIC DNA]</scope>
    <source>
        <strain evidence="1">K31</strain>
    </source>
</reference>
<name>B0T626_CAUSK</name>
<accession>B0T626</accession>